<keyword evidence="3 6" id="KW-0808">Transferase</keyword>
<dbReference type="Pfam" id="PF00644">
    <property type="entry name" value="PARP"/>
    <property type="match status" value="1"/>
</dbReference>
<dbReference type="AlphaFoldDB" id="A0AAV2IM57"/>
<evidence type="ECO:0000256" key="7">
    <source>
        <dbReference type="SAM" id="MobiDB-lite"/>
    </source>
</evidence>
<dbReference type="GO" id="GO:0005634">
    <property type="term" value="C:nucleus"/>
    <property type="evidence" value="ECO:0007669"/>
    <property type="project" value="UniProtKB-SubCell"/>
</dbReference>
<evidence type="ECO:0000259" key="9">
    <source>
        <dbReference type="PROSITE" id="PS51154"/>
    </source>
</evidence>
<keyword evidence="4 6" id="KW-0520">NAD</keyword>
<dbReference type="GO" id="GO:0003714">
    <property type="term" value="F:transcription corepressor activity"/>
    <property type="evidence" value="ECO:0007669"/>
    <property type="project" value="TreeGrafter"/>
</dbReference>
<dbReference type="GO" id="GO:0003950">
    <property type="term" value="F:NAD+ poly-ADP-ribosyltransferase activity"/>
    <property type="evidence" value="ECO:0007669"/>
    <property type="project" value="UniProtKB-UniRule"/>
</dbReference>
<dbReference type="InterPro" id="IPR002589">
    <property type="entry name" value="Macro_dom"/>
</dbReference>
<dbReference type="PANTHER" id="PTHR14453:SF67">
    <property type="entry name" value="POLY [ADP-RIBOSE] POLYMERASE"/>
    <property type="match status" value="1"/>
</dbReference>
<name>A0AAV2IM57_LYMST</name>
<evidence type="ECO:0000256" key="3">
    <source>
        <dbReference type="ARBA" id="ARBA00022679"/>
    </source>
</evidence>
<dbReference type="InterPro" id="IPR043472">
    <property type="entry name" value="Macro_dom-like"/>
</dbReference>
<evidence type="ECO:0000256" key="1">
    <source>
        <dbReference type="ARBA" id="ARBA00004123"/>
    </source>
</evidence>
<reference evidence="10 11" key="1">
    <citation type="submission" date="2024-04" db="EMBL/GenBank/DDBJ databases">
        <authorList>
            <consortium name="Genoscope - CEA"/>
            <person name="William W."/>
        </authorList>
    </citation>
    <scope>NUCLEOTIDE SEQUENCE [LARGE SCALE GENOMIC DNA]</scope>
</reference>
<evidence type="ECO:0000313" key="11">
    <source>
        <dbReference type="Proteomes" id="UP001497497"/>
    </source>
</evidence>
<feature type="domain" description="Macro" evidence="9">
    <location>
        <begin position="649"/>
        <end position="832"/>
    </location>
</feature>
<dbReference type="SMART" id="SM00506">
    <property type="entry name" value="A1pp"/>
    <property type="match status" value="1"/>
</dbReference>
<evidence type="ECO:0000259" key="8">
    <source>
        <dbReference type="PROSITE" id="PS51059"/>
    </source>
</evidence>
<dbReference type="Gene3D" id="3.40.220.10">
    <property type="entry name" value="Leucine Aminopeptidase, subunit E, domain 1"/>
    <property type="match status" value="1"/>
</dbReference>
<sequence length="1280" mass="144770">MPRPGKDKIDQYLVVLDNIPPSYDENLMTEYVEVVLDLGVKFVKIIEGTALFSLEEDIKDLKVASRKVKRESLEGQTIELMPVEKRADNSVVIYDIKPNTLDETSLKKFIEQKFNGADGCVSSCTIWSEHHLGIVHLKAGFERLVEKLLKKAKHNIGYSMKIVIEPFYFNFHDIVEKKLYSLKSVQNASPSKYKGVQHSRKTDLSDSEEESESSSSSGNQRCGHGTKDEESGATGSDGMNSYSESSSDCDSEFENVRREQEEIIVNEGKCVGAASITDLKDSDTGTGKASLSRSENKQIAKGSKQVYSGNNPKGEQENCVPCTVNNRDRKEEAMSEAQFLLMKEQFGTFNDCTVCFKKEEKKVVIEGGMKDVDEQYWKILFGLKEIETTSLELTGSMPKIIDKQTGKTFLTTLKEMELVEFSIENNNLLLASRKLASLSAAAEKLKGILNYKEIITSTYEVPQEELDSLKEKLESQLLVEVSWKSNSEEIYIEGFKDDVLKAKNETNKLLERFNEVSGEFLVDGDVANYLRKNPSQKISSILQSVTDWNYDEGEENGTLTYKFKGQISQVKEVEDSLKSFVENIVTREIDFKNEGISDADIKLITQSCNTTDVKKKLSEFESQKKCFLKIKLPNETAFKAKGEITGKIPISDTFSVTTSSCIQIKEGDIIDEEMDVLVCVLDESINLRKTQIGKAFIRCVPELNDRFQIIQIDNPDSDVLTVPGPFSNSYTSCLAICGIVLSKWDEDTSPALLENIITKVLDEAIKLGAKSLAFPALGHGRMFKFPSDKVSQIMVDSFVSHLTSKPEIEKICIVTDEEMQSNLKLEAEKKLQKLSHNIATVENNSDTEDDMNQDMDENIVMDLEEAGDIEISITIAKTDKPNATLKSLIELIRKKCLYSADLGHEMLSVLFPVIKEKVKTQITHVKMHSDSVTNKSKITIKGLDKDVKKLETFIQSQLNAFETTLRNKVLESGNAPPRNTIEFLRYASMITEMCPSYWDFRRGPSFLQRVFGNYYPFRTQEEHTITVNVDKKTKKAITELFEQTWDPTKSGRGADARGLQANTNVEIINVERVENPLLFEPYSSTRKSLFEKYARMGSLCHDLGSTLPRGQIKTTEILEDFLKEQLYHEVNEHFLFHGTKIELIDSLTQRGPDPKLCTNAMLGNGVYLAETSTKSDQYTDQRESRAQKGEELKMLVMRVLLGNTYVMNRNHPRVQKGATPLKRPPCVQCESDLCSNTSHFEYDSVTLDSDPNDNRVLFREFVVYDISRCYPEYIITYKRK</sequence>
<dbReference type="Gene3D" id="3.90.228.10">
    <property type="match status" value="1"/>
</dbReference>
<protein>
    <recommendedName>
        <fullName evidence="6">Poly [ADP-ribose] polymerase</fullName>
        <shortName evidence="6">PARP</shortName>
        <ecNumber evidence="6">2.4.2.-</ecNumber>
    </recommendedName>
</protein>
<dbReference type="InterPro" id="IPR052056">
    <property type="entry name" value="Mono-ARTD/PARP"/>
</dbReference>
<dbReference type="EC" id="2.4.2.-" evidence="6"/>
<keyword evidence="11" id="KW-1185">Reference proteome</keyword>
<evidence type="ECO:0000313" key="10">
    <source>
        <dbReference type="EMBL" id="CAL1548251.1"/>
    </source>
</evidence>
<dbReference type="Proteomes" id="UP001497497">
    <property type="component" value="Unassembled WGS sequence"/>
</dbReference>
<comment type="subcellular location">
    <subcellularLocation>
        <location evidence="1">Nucleus</location>
    </subcellularLocation>
</comment>
<comment type="caution">
    <text evidence="10">The sequence shown here is derived from an EMBL/GenBank/DDBJ whole genome shotgun (WGS) entry which is preliminary data.</text>
</comment>
<proteinExistence type="predicted"/>
<evidence type="ECO:0000256" key="2">
    <source>
        <dbReference type="ARBA" id="ARBA00022676"/>
    </source>
</evidence>
<evidence type="ECO:0000256" key="6">
    <source>
        <dbReference type="RuleBase" id="RU362114"/>
    </source>
</evidence>
<feature type="domain" description="PARP catalytic" evidence="8">
    <location>
        <begin position="1027"/>
        <end position="1280"/>
    </location>
</feature>
<feature type="region of interest" description="Disordered" evidence="7">
    <location>
        <begin position="278"/>
        <end position="316"/>
    </location>
</feature>
<dbReference type="SUPFAM" id="SSF52949">
    <property type="entry name" value="Macro domain-like"/>
    <property type="match status" value="1"/>
</dbReference>
<keyword evidence="5" id="KW-0539">Nucleus</keyword>
<accession>A0AAV2IM57</accession>
<dbReference type="PANTHER" id="PTHR14453">
    <property type="entry name" value="PARP/ZINC FINGER CCCH TYPE DOMAIN CONTAINING PROTEIN"/>
    <property type="match status" value="1"/>
</dbReference>
<keyword evidence="2 6" id="KW-0328">Glycosyltransferase</keyword>
<gene>
    <name evidence="10" type="ORF">GSLYS_00021568001</name>
</gene>
<evidence type="ECO:0000256" key="5">
    <source>
        <dbReference type="ARBA" id="ARBA00023242"/>
    </source>
</evidence>
<feature type="compositionally biased region" description="Polar residues" evidence="7">
    <location>
        <begin position="284"/>
        <end position="293"/>
    </location>
</feature>
<dbReference type="Pfam" id="PF01661">
    <property type="entry name" value="Macro"/>
    <property type="match status" value="1"/>
</dbReference>
<dbReference type="GO" id="GO:0010629">
    <property type="term" value="P:negative regulation of gene expression"/>
    <property type="evidence" value="ECO:0007669"/>
    <property type="project" value="TreeGrafter"/>
</dbReference>
<feature type="region of interest" description="Disordered" evidence="7">
    <location>
        <begin position="191"/>
        <end position="257"/>
    </location>
</feature>
<evidence type="ECO:0000256" key="4">
    <source>
        <dbReference type="ARBA" id="ARBA00023027"/>
    </source>
</evidence>
<dbReference type="EMBL" id="CAXITT010001238">
    <property type="protein sequence ID" value="CAL1548251.1"/>
    <property type="molecule type" value="Genomic_DNA"/>
</dbReference>
<dbReference type="InterPro" id="IPR012317">
    <property type="entry name" value="Poly(ADP-ribose)pol_cat_dom"/>
</dbReference>
<dbReference type="GO" id="GO:0005737">
    <property type="term" value="C:cytoplasm"/>
    <property type="evidence" value="ECO:0007669"/>
    <property type="project" value="TreeGrafter"/>
</dbReference>
<dbReference type="PROSITE" id="PS51154">
    <property type="entry name" value="MACRO"/>
    <property type="match status" value="1"/>
</dbReference>
<dbReference type="SUPFAM" id="SSF56399">
    <property type="entry name" value="ADP-ribosylation"/>
    <property type="match status" value="1"/>
</dbReference>
<dbReference type="PROSITE" id="PS51059">
    <property type="entry name" value="PARP_CATALYTIC"/>
    <property type="match status" value="1"/>
</dbReference>
<organism evidence="10 11">
    <name type="scientific">Lymnaea stagnalis</name>
    <name type="common">Great pond snail</name>
    <name type="synonym">Helix stagnalis</name>
    <dbReference type="NCBI Taxonomy" id="6523"/>
    <lineage>
        <taxon>Eukaryota</taxon>
        <taxon>Metazoa</taxon>
        <taxon>Spiralia</taxon>
        <taxon>Lophotrochozoa</taxon>
        <taxon>Mollusca</taxon>
        <taxon>Gastropoda</taxon>
        <taxon>Heterobranchia</taxon>
        <taxon>Euthyneura</taxon>
        <taxon>Panpulmonata</taxon>
        <taxon>Hygrophila</taxon>
        <taxon>Lymnaeoidea</taxon>
        <taxon>Lymnaeidae</taxon>
        <taxon>Lymnaea</taxon>
    </lineage>
</organism>